<dbReference type="GO" id="GO:0005886">
    <property type="term" value="C:plasma membrane"/>
    <property type="evidence" value="ECO:0007669"/>
    <property type="project" value="UniProtKB-SubCell"/>
</dbReference>
<evidence type="ECO:0000256" key="2">
    <source>
        <dbReference type="ARBA" id="ARBA00022475"/>
    </source>
</evidence>
<evidence type="ECO:0000259" key="8">
    <source>
        <dbReference type="Pfam" id="PF06808"/>
    </source>
</evidence>
<dbReference type="NCBIfam" id="TIGR00786">
    <property type="entry name" value="dctM"/>
    <property type="match status" value="1"/>
</dbReference>
<keyword evidence="4 7" id="KW-0812">Transmembrane</keyword>
<evidence type="ECO:0000256" key="6">
    <source>
        <dbReference type="ARBA" id="ARBA00023136"/>
    </source>
</evidence>
<keyword evidence="3 7" id="KW-0997">Cell inner membrane</keyword>
<dbReference type="Proteomes" id="UP000005713">
    <property type="component" value="Unassembled WGS sequence"/>
</dbReference>
<evidence type="ECO:0000256" key="1">
    <source>
        <dbReference type="ARBA" id="ARBA00004429"/>
    </source>
</evidence>
<feature type="transmembrane region" description="Helical" evidence="7">
    <location>
        <begin position="135"/>
        <end position="158"/>
    </location>
</feature>
<feature type="transmembrane region" description="Helical" evidence="7">
    <location>
        <begin position="170"/>
        <end position="196"/>
    </location>
</feature>
<dbReference type="EMBL" id="AAYA01000007">
    <property type="protein sequence ID" value="EBA07869.1"/>
    <property type="molecule type" value="Genomic_DNA"/>
</dbReference>
<feature type="transmembrane region" description="Helical" evidence="7">
    <location>
        <begin position="48"/>
        <end position="70"/>
    </location>
</feature>
<feature type="transmembrane region" description="Helical" evidence="7">
    <location>
        <begin position="356"/>
        <end position="381"/>
    </location>
</feature>
<evidence type="ECO:0000313" key="9">
    <source>
        <dbReference type="EMBL" id="EBA07869.1"/>
    </source>
</evidence>
<keyword evidence="5 7" id="KW-1133">Transmembrane helix</keyword>
<proteinExistence type="inferred from homology"/>
<feature type="transmembrane region" description="Helical" evidence="7">
    <location>
        <begin position="393"/>
        <end position="414"/>
    </location>
</feature>
<evidence type="ECO:0000256" key="7">
    <source>
        <dbReference type="RuleBase" id="RU369079"/>
    </source>
</evidence>
<feature type="transmembrane region" description="Helical" evidence="7">
    <location>
        <begin position="217"/>
        <end position="235"/>
    </location>
</feature>
<comment type="caution">
    <text evidence="7">Lacks conserved residue(s) required for the propagation of feature annotation.</text>
</comment>
<name>A3K4H0_SAGS3</name>
<keyword evidence="7" id="KW-0813">Transport</keyword>
<dbReference type="eggNOG" id="COG1593">
    <property type="taxonomic scope" value="Bacteria"/>
</dbReference>
<dbReference type="PIRSF" id="PIRSF006066">
    <property type="entry name" value="HI0050"/>
    <property type="match status" value="1"/>
</dbReference>
<dbReference type="GO" id="GO:0022857">
    <property type="term" value="F:transmembrane transporter activity"/>
    <property type="evidence" value="ECO:0007669"/>
    <property type="project" value="UniProtKB-UniRule"/>
</dbReference>
<dbReference type="PANTHER" id="PTHR33362">
    <property type="entry name" value="SIALIC ACID TRAP TRANSPORTER PERMEASE PROTEIN SIAT-RELATED"/>
    <property type="match status" value="1"/>
</dbReference>
<evidence type="ECO:0000256" key="3">
    <source>
        <dbReference type="ARBA" id="ARBA00022519"/>
    </source>
</evidence>
<feature type="transmembrane region" description="Helical" evidence="7">
    <location>
        <begin position="277"/>
        <end position="298"/>
    </location>
</feature>
<dbReference type="AlphaFoldDB" id="A3K4H0"/>
<evidence type="ECO:0000256" key="5">
    <source>
        <dbReference type="ARBA" id="ARBA00022989"/>
    </source>
</evidence>
<sequence length="424" mass="44949">MPVVAIGLLLLLILLAVPVGAVLGLLGLVLDQVFTPMPMWRAIGEISWGASTEFTLMAIPLYILLGEIFLRSGIASDMYEALRKWLVWLPGGLMHANIAASTLFAATSGSSVATAATIGTVALPQQKKYGYGERMFLGSIAAGGTLGILIPPSINMIIYGVLTNTSIPQLYLAALLPGLVLATIFMMTIIAGAGLTRSGRVAERFSWTEKRAALRHLLPPGAIFVVIMGSIYAGIATPTEAAGLGVLAALVLAWSRRRLNAVLLMAAFENTMRTTGMIMLIVMLAYFLNFVLTGLGLSQVIADLLNGADLSPLQTILLVIAFYLVLGCVMETLSMMIATLPIVAPIVFAAGYDPVWFGVVMMMLVELAMITPPIGVNLYVVQGVRTSGSIRDVILGSMPFVLAILAMILFLVAMPDVVTMFAGG</sequence>
<comment type="subunit">
    <text evidence="7">The complex comprises the extracytoplasmic solute receptor protein and the two transmembrane proteins.</text>
</comment>
<feature type="transmembrane region" description="Helical" evidence="7">
    <location>
        <begin position="104"/>
        <end position="123"/>
    </location>
</feature>
<dbReference type="InterPro" id="IPR004681">
    <property type="entry name" value="TRAP_DctM"/>
</dbReference>
<evidence type="ECO:0000313" key="10">
    <source>
        <dbReference type="Proteomes" id="UP000005713"/>
    </source>
</evidence>
<feature type="domain" description="TRAP C4-dicarboxylate transport system permease DctM subunit" evidence="8">
    <location>
        <begin position="7"/>
        <end position="415"/>
    </location>
</feature>
<dbReference type="RefSeq" id="WP_005859577.1">
    <property type="nucleotide sequence ID" value="NZ_AAYA01000007.1"/>
</dbReference>
<comment type="subcellular location">
    <subcellularLocation>
        <location evidence="1 7">Cell inner membrane</location>
        <topology evidence="1 7">Multi-pass membrane protein</topology>
    </subcellularLocation>
</comment>
<comment type="similarity">
    <text evidence="7">Belongs to the TRAP transporter large permease family.</text>
</comment>
<accession>A3K4H0</accession>
<keyword evidence="2" id="KW-1003">Cell membrane</keyword>
<dbReference type="OrthoDB" id="9790209at2"/>
<keyword evidence="10" id="KW-1185">Reference proteome</keyword>
<dbReference type="PANTHER" id="PTHR33362:SF5">
    <property type="entry name" value="C4-DICARBOXYLATE TRAP TRANSPORTER LARGE PERMEASE PROTEIN DCTM"/>
    <property type="match status" value="1"/>
</dbReference>
<organism evidence="9 10">
    <name type="scientific">Sagittula stellata (strain ATCC 700073 / DSM 11524 / E-37)</name>
    <dbReference type="NCBI Taxonomy" id="388399"/>
    <lineage>
        <taxon>Bacteria</taxon>
        <taxon>Pseudomonadati</taxon>
        <taxon>Pseudomonadota</taxon>
        <taxon>Alphaproteobacteria</taxon>
        <taxon>Rhodobacterales</taxon>
        <taxon>Roseobacteraceae</taxon>
        <taxon>Sagittula</taxon>
    </lineage>
</organism>
<evidence type="ECO:0000256" key="4">
    <source>
        <dbReference type="ARBA" id="ARBA00022692"/>
    </source>
</evidence>
<reference evidence="9 10" key="1">
    <citation type="submission" date="2006-06" db="EMBL/GenBank/DDBJ databases">
        <authorList>
            <person name="Moran M.A."/>
            <person name="Ferriera S."/>
            <person name="Johnson J."/>
            <person name="Kravitz S."/>
            <person name="Beeson K."/>
            <person name="Sutton G."/>
            <person name="Rogers Y.-H."/>
            <person name="Friedman R."/>
            <person name="Frazier M."/>
            <person name="Venter J.C."/>
        </authorList>
    </citation>
    <scope>NUCLEOTIDE SEQUENCE [LARGE SCALE GENOMIC DNA]</scope>
    <source>
        <strain evidence="9 10">E-37</strain>
    </source>
</reference>
<comment type="function">
    <text evidence="7">Part of the tripartite ATP-independent periplasmic (TRAP) transport system.</text>
</comment>
<dbReference type="InterPro" id="IPR010656">
    <property type="entry name" value="DctM"/>
</dbReference>
<protein>
    <recommendedName>
        <fullName evidence="7">TRAP transporter large permease protein</fullName>
    </recommendedName>
</protein>
<dbReference type="Pfam" id="PF06808">
    <property type="entry name" value="DctM"/>
    <property type="match status" value="1"/>
</dbReference>
<comment type="caution">
    <text evidence="9">The sequence shown here is derived from an EMBL/GenBank/DDBJ whole genome shotgun (WGS) entry which is preliminary data.</text>
</comment>
<keyword evidence="6 7" id="KW-0472">Membrane</keyword>
<gene>
    <name evidence="9" type="ORF">SSE37_01410</name>
</gene>